<dbReference type="EMBL" id="CP078013">
    <property type="protein sequence ID" value="USW02354.1"/>
    <property type="molecule type" value="Genomic_DNA"/>
</dbReference>
<sequence length="288" mass="32642">MTRIAHSHPPMLTNAFTAHTPRDTSNNDASINTQPLSRKKRGIAETANLWPQNSTLKISLYGLDEKTKKLIKEEASKLLPHINLKFEFTDERGGDIRVTLFKGTWSAVGTEAKTLPVDEPTLSFDRGLIDTPEDRGLIKHEFMHALGVHHEHQHPDRVLPPEVQLEYEDLKQRVDALERKKEVAIKSGDKWDLKNAEKELKPLKEKLEQMTRDKINIINPDTSTLTDYDPGSITGYWPTPRTEELSDGDKELLRLLYPPNTAPSEAHTIIAPLPLATTLIRFLIEEAN</sequence>
<dbReference type="InterPro" id="IPR001506">
    <property type="entry name" value="Peptidase_M12A"/>
</dbReference>
<dbReference type="SUPFAM" id="SSF55486">
    <property type="entry name" value="Metalloproteases ('zincins'), catalytic domain"/>
    <property type="match status" value="1"/>
</dbReference>
<feature type="coiled-coil region" evidence="1">
    <location>
        <begin position="167"/>
        <end position="213"/>
    </location>
</feature>
<evidence type="ECO:0000256" key="1">
    <source>
        <dbReference type="SAM" id="Coils"/>
    </source>
</evidence>
<keyword evidence="1" id="KW-0175">Coiled coil</keyword>
<feature type="compositionally biased region" description="Polar residues" evidence="2">
    <location>
        <begin position="23"/>
        <end position="33"/>
    </location>
</feature>
<reference evidence="4" key="1">
    <citation type="journal article" date="2022" name="Front. Plant Sci.">
        <title>Agronomic efficiency and genome mining analysis of the wheat-biostimulant rhizospheric bacterium Pseudomonas pergaminensis sp. nov. strain 1008T.</title>
        <authorList>
            <person name="Diaz M."/>
            <person name="Bach T."/>
            <person name="Gonzalez Anta G."/>
            <person name="Agaras B."/>
            <person name="Wibberg D."/>
            <person name="Noguera F."/>
            <person name="Canciani W."/>
            <person name="Valverde C."/>
        </authorList>
    </citation>
    <scope>NUCLEOTIDE SEQUENCE</scope>
    <source>
        <strain evidence="4">1008</strain>
    </source>
</reference>
<dbReference type="Gene3D" id="3.40.390.10">
    <property type="entry name" value="Collagenase (Catalytic Domain)"/>
    <property type="match status" value="1"/>
</dbReference>
<organism evidence="4 5">
    <name type="scientific">Pseudomonas pergaminensis</name>
    <dbReference type="NCBI Taxonomy" id="2853159"/>
    <lineage>
        <taxon>Bacteria</taxon>
        <taxon>Pseudomonadati</taxon>
        <taxon>Pseudomonadota</taxon>
        <taxon>Gammaproteobacteria</taxon>
        <taxon>Pseudomonadales</taxon>
        <taxon>Pseudomonadaceae</taxon>
        <taxon>Pseudomonas</taxon>
    </lineage>
</organism>
<evidence type="ECO:0000313" key="4">
    <source>
        <dbReference type="EMBL" id="USW02354.1"/>
    </source>
</evidence>
<evidence type="ECO:0000256" key="2">
    <source>
        <dbReference type="SAM" id="MobiDB-lite"/>
    </source>
</evidence>
<protein>
    <submittedName>
        <fullName evidence="4">M12 family metallopeptidase</fullName>
    </submittedName>
</protein>
<proteinExistence type="predicted"/>
<feature type="domain" description="Peptidase M12A" evidence="3">
    <location>
        <begin position="63"/>
        <end position="157"/>
    </location>
</feature>
<gene>
    <name evidence="4" type="ORF">KUA23_06405</name>
</gene>
<evidence type="ECO:0000259" key="3">
    <source>
        <dbReference type="Pfam" id="PF01400"/>
    </source>
</evidence>
<dbReference type="RefSeq" id="WP_252993599.1">
    <property type="nucleotide sequence ID" value="NZ_CP078013.2"/>
</dbReference>
<dbReference type="Proteomes" id="UP001056907">
    <property type="component" value="Chromosome"/>
</dbReference>
<reference evidence="4" key="2">
    <citation type="submission" date="2024-04" db="EMBL/GenBank/DDBJ databases">
        <authorList>
            <person name="Diaz M."/>
            <person name="Bach T."/>
            <person name="Gonzalez Anta G."/>
            <person name="Agaras B."/>
            <person name="Wibberg D."/>
            <person name="Noguera F."/>
            <person name="Canciani W."/>
            <person name="Ybarra T."/>
            <person name="Nunez M.L."/>
            <person name="Valverde C."/>
        </authorList>
    </citation>
    <scope>NUCLEOTIDE SEQUENCE</scope>
    <source>
        <strain evidence="4">1008</strain>
    </source>
</reference>
<name>A0ABD7TLU2_9PSED</name>
<evidence type="ECO:0000313" key="5">
    <source>
        <dbReference type="Proteomes" id="UP001056907"/>
    </source>
</evidence>
<dbReference type="KEGG" id="ppeg:KUA23_06405"/>
<accession>A0ABD7TLU2</accession>
<dbReference type="AlphaFoldDB" id="A0ABD7TLU2"/>
<dbReference type="InterPro" id="IPR024079">
    <property type="entry name" value="MetalloPept_cat_dom_sf"/>
</dbReference>
<feature type="region of interest" description="Disordered" evidence="2">
    <location>
        <begin position="1"/>
        <end position="33"/>
    </location>
</feature>
<dbReference type="Pfam" id="PF01400">
    <property type="entry name" value="Astacin"/>
    <property type="match status" value="1"/>
</dbReference>